<organism evidence="2 3">
    <name type="scientific">Rudanella paleaurantiibacter</name>
    <dbReference type="NCBI Taxonomy" id="2614655"/>
    <lineage>
        <taxon>Bacteria</taxon>
        <taxon>Pseudomonadati</taxon>
        <taxon>Bacteroidota</taxon>
        <taxon>Cytophagia</taxon>
        <taxon>Cytophagales</taxon>
        <taxon>Cytophagaceae</taxon>
        <taxon>Rudanella</taxon>
    </lineage>
</organism>
<dbReference type="PANTHER" id="PTHR43236:SF2">
    <property type="entry name" value="BLL0069 PROTEIN"/>
    <property type="match status" value="1"/>
</dbReference>
<gene>
    <name evidence="2" type="ORF">F5984_26040</name>
</gene>
<reference evidence="2 3" key="1">
    <citation type="submission" date="2019-10" db="EMBL/GenBank/DDBJ databases">
        <title>Rudanella paleaurantiibacter sp. nov., isolated from sludge.</title>
        <authorList>
            <person name="Xu S.Q."/>
        </authorList>
    </citation>
    <scope>NUCLEOTIDE SEQUENCE [LARGE SCALE GENOMIC DNA]</scope>
    <source>
        <strain evidence="2 3">HX-22-17</strain>
    </source>
</reference>
<protein>
    <submittedName>
        <fullName evidence="2">ImmA/IrrE family metallo-endopeptidase</fullName>
    </submittedName>
</protein>
<comment type="caution">
    <text evidence="2">The sequence shown here is derived from an EMBL/GenBank/DDBJ whole genome shotgun (WGS) entry which is preliminary data.</text>
</comment>
<dbReference type="InterPro" id="IPR052345">
    <property type="entry name" value="Rad_response_metalloprotease"/>
</dbReference>
<keyword evidence="3" id="KW-1185">Reference proteome</keyword>
<dbReference type="AlphaFoldDB" id="A0A7J5TSF9"/>
<dbReference type="RefSeq" id="WP_152127281.1">
    <property type="nucleotide sequence ID" value="NZ_WELI01000022.1"/>
</dbReference>
<dbReference type="PANTHER" id="PTHR43236">
    <property type="entry name" value="ANTITOXIN HIGA1"/>
    <property type="match status" value="1"/>
</dbReference>
<accession>A0A7J5TSF9</accession>
<proteinExistence type="predicted"/>
<sequence length="262" mass="29749">MTPVSQNKDPRVIARKLLRDAGICDLRGLVLEDFIQWHPNCYLQESGMTGSQGRIQFLGSTALITINSKITNKGQKRFVLAHEFGHFNLHFDLKPMFNCDEESFKQWLSKGGHEQEANEFAAELLMPKNAFAPECSGLSFTTELVRHLADRFETSLTATSRRIVEQGPFNMALVYSENGVIKWHTEHSSFPLTYIVTGAQTPLKSAAKHFFNTGLSKAKVISPDEWYFMDNAVSKYSKHRIREHVLPLPYYNGVLSFLCLES</sequence>
<evidence type="ECO:0000313" key="2">
    <source>
        <dbReference type="EMBL" id="KAB7725503.1"/>
    </source>
</evidence>
<dbReference type="InterPro" id="IPR010359">
    <property type="entry name" value="IrrE_HExxH"/>
</dbReference>
<evidence type="ECO:0000259" key="1">
    <source>
        <dbReference type="Pfam" id="PF06114"/>
    </source>
</evidence>
<dbReference type="Proteomes" id="UP000488299">
    <property type="component" value="Unassembled WGS sequence"/>
</dbReference>
<name>A0A7J5TSF9_9BACT</name>
<evidence type="ECO:0000313" key="3">
    <source>
        <dbReference type="Proteomes" id="UP000488299"/>
    </source>
</evidence>
<dbReference type="Gene3D" id="1.10.10.2910">
    <property type="match status" value="1"/>
</dbReference>
<feature type="domain" description="IrrE N-terminal-like" evidence="1">
    <location>
        <begin position="60"/>
        <end position="163"/>
    </location>
</feature>
<dbReference type="EMBL" id="WELI01000022">
    <property type="protein sequence ID" value="KAB7725503.1"/>
    <property type="molecule type" value="Genomic_DNA"/>
</dbReference>
<dbReference type="Pfam" id="PF06114">
    <property type="entry name" value="Peptidase_M78"/>
    <property type="match status" value="1"/>
</dbReference>